<evidence type="ECO:0000256" key="2">
    <source>
        <dbReference type="ARBA" id="ARBA00023161"/>
    </source>
</evidence>
<evidence type="ECO:0000256" key="3">
    <source>
        <dbReference type="ARBA" id="ARBA00029509"/>
    </source>
</evidence>
<dbReference type="RefSeq" id="XP_023461768.1">
    <property type="nucleotide sequence ID" value="XM_023609694.1"/>
</dbReference>
<evidence type="ECO:0000313" key="5">
    <source>
        <dbReference type="Proteomes" id="UP000242254"/>
    </source>
</evidence>
<keyword evidence="2" id="KW-0866">Nonsense-mediated mRNA decay</keyword>
<keyword evidence="5" id="KW-1185">Reference proteome</keyword>
<comment type="similarity">
    <text evidence="1">Belongs to the SMG8 family.</text>
</comment>
<evidence type="ECO:0000313" key="4">
    <source>
        <dbReference type="EMBL" id="PHZ08060.1"/>
    </source>
</evidence>
<proteinExistence type="inferred from homology"/>
<name>A0A2G4SH13_RHIZD</name>
<reference evidence="4 5" key="1">
    <citation type="journal article" date="2016" name="Proc. Natl. Acad. Sci. U.S.A.">
        <title>Lipid metabolic changes in an early divergent fungus govern the establishment of a mutualistic symbiosis with endobacteria.</title>
        <authorList>
            <person name="Lastovetsky O.A."/>
            <person name="Gaspar M.L."/>
            <person name="Mondo S.J."/>
            <person name="LaButti K.M."/>
            <person name="Sandor L."/>
            <person name="Grigoriev I.V."/>
            <person name="Henry S.A."/>
            <person name="Pawlowska T.E."/>
        </authorList>
    </citation>
    <scope>NUCLEOTIDE SEQUENCE [LARGE SCALE GENOMIC DNA]</scope>
    <source>
        <strain evidence="4 5">ATCC 52813</strain>
    </source>
</reference>
<dbReference type="Pfam" id="PF10220">
    <property type="entry name" value="Smg8_Smg9"/>
    <property type="match status" value="3"/>
</dbReference>
<dbReference type="GO" id="GO:0000184">
    <property type="term" value="P:nuclear-transcribed mRNA catabolic process, nonsense-mediated decay"/>
    <property type="evidence" value="ECO:0007669"/>
    <property type="project" value="UniProtKB-KW"/>
</dbReference>
<dbReference type="PANTHER" id="PTHR13091">
    <property type="entry name" value="AMPLIFIED IN BREAST CANCER 2-RELATED"/>
    <property type="match status" value="1"/>
</dbReference>
<organism evidence="4 5">
    <name type="scientific">Rhizopus microsporus ATCC 52813</name>
    <dbReference type="NCBI Taxonomy" id="1340429"/>
    <lineage>
        <taxon>Eukaryota</taxon>
        <taxon>Fungi</taxon>
        <taxon>Fungi incertae sedis</taxon>
        <taxon>Mucoromycota</taxon>
        <taxon>Mucoromycotina</taxon>
        <taxon>Mucoromycetes</taxon>
        <taxon>Mucorales</taxon>
        <taxon>Mucorineae</taxon>
        <taxon>Rhizopodaceae</taxon>
        <taxon>Rhizopus</taxon>
    </lineage>
</organism>
<dbReference type="Proteomes" id="UP000242254">
    <property type="component" value="Unassembled WGS sequence"/>
</dbReference>
<dbReference type="GeneID" id="35440684"/>
<protein>
    <recommendedName>
        <fullName evidence="3">Nonsense-mediated mRNA decay factor SMG8</fullName>
    </recommendedName>
</protein>
<dbReference type="STRING" id="1340429.A0A2G4SH13"/>
<gene>
    <name evidence="4" type="ORF">RHIMIDRAFT_242010</name>
</gene>
<dbReference type="PANTHER" id="PTHR13091:SF0">
    <property type="entry name" value="NONSENSE-MEDIATED MRNA DECAY FACTOR SMG8"/>
    <property type="match status" value="1"/>
</dbReference>
<dbReference type="EMBL" id="KZ303868">
    <property type="protein sequence ID" value="PHZ08060.1"/>
    <property type="molecule type" value="Genomic_DNA"/>
</dbReference>
<dbReference type="InterPro" id="IPR019354">
    <property type="entry name" value="SMG8-like"/>
</dbReference>
<evidence type="ECO:0000256" key="1">
    <source>
        <dbReference type="ARBA" id="ARBA00006443"/>
    </source>
</evidence>
<sequence length="915" mass="103024">MDDINTLLEQTGLSSIQSSGLAIISIFGVSDNTTQASPAILANRIVGSAIFSHRKEPIKEGTIELVKGGLQLYVDLKANTVYLFLDSTIDTSILGSQRERTAMDYQSINMRSLLFMMTVSHLVIPILPPSLLPTDFLSTLVTLSQTKLNMYTHLAQFQSCCWKYWDISVPYALFEKKEFDRISPSFLGWWGPAKGVPMLVFVASDVLLPETTPATIKKMQEALQQRIKNIFRATHLIPSRQEPGNSSHAPVDVKSLFLLPSTSQPIIHIIPSMPKPSVETEYTLDEPLPISSYLEQLSISEPGNLNDEYGDKLLRNFVTIWTKTAVNRHPLHRKMNDAKYVPLPTPIQFASSVVPLLHFLFNQPMRENNENFRDIIISHYSSTKGMIQQIEVILRKKIKDNIEIERVFSKNYCYNVMQHCQEAYLQDSPPFYPEKYHVWKRDHALRLYASLARGPCKEEYASRLERECDLVWKENRQSCEHLSLTGRSCRLKTGHESISSQSQKRDDRAILADSGKHSSGVTFFHACNCGRTQKLRDDPFDIMDANVKFYQRFTCCLGKDRAALDMKASVFGDNQHLELRYDDVPADDSALLLLGPATVYKNNVGLDNVEGFLNNTNYLIPWSITTVNDLKLHKQEQVEKKAKETITAVLQPVPNQEEWPVLGKAPAAASKTTKVIPAPTAASLEAFPALGTNPPPTSTPVITPEIPVKQLFEAKENSNSRGSSRRRRYNRMRDRLQGLIRGYIGAEYECAQGHRFLSCGEGRVCKIGHAGHPKEHGNYFVHQDLNVFILCPCCYTPNGNGSSATISSSSEVTAQLMRLYVVTPDEDITISIEPKIKINIPGSDKSIHVDLGIRDPLYLGPGGTYVLRLPFIYRDENGLPIPIETDIERRMASAVLQKDYIKFHYKKASKWALTG</sequence>
<dbReference type="AlphaFoldDB" id="A0A2G4SH13"/>
<accession>A0A2G4SH13</accession>